<name>A0ABY6B8L6_9GAMM</name>
<dbReference type="EMBL" id="CP104694">
    <property type="protein sequence ID" value="UXI66122.1"/>
    <property type="molecule type" value="Genomic_DNA"/>
</dbReference>
<protein>
    <submittedName>
        <fullName evidence="1">Uncharacterized protein</fullName>
    </submittedName>
</protein>
<reference evidence="1" key="1">
    <citation type="submission" date="2022-09" db="EMBL/GenBank/DDBJ databases">
        <title>Tahibacter sp. nov., isolated from a fresh water.</title>
        <authorList>
            <person name="Baek J.H."/>
            <person name="Lee J.K."/>
            <person name="Kim J.M."/>
            <person name="Jeon C.O."/>
        </authorList>
    </citation>
    <scope>NUCLEOTIDE SEQUENCE</scope>
    <source>
        <strain evidence="1">W38</strain>
    </source>
</reference>
<dbReference type="RefSeq" id="WP_261693107.1">
    <property type="nucleotide sequence ID" value="NZ_CP104694.1"/>
</dbReference>
<evidence type="ECO:0000313" key="2">
    <source>
        <dbReference type="Proteomes" id="UP001064632"/>
    </source>
</evidence>
<gene>
    <name evidence="1" type="ORF">N4264_15345</name>
</gene>
<proteinExistence type="predicted"/>
<evidence type="ECO:0000313" key="1">
    <source>
        <dbReference type="EMBL" id="UXI66122.1"/>
    </source>
</evidence>
<sequence>MGATNLTADLYFASAMRAGADRSRTRLLPLADLKEPLAPHDRFAQRMLLALQSLGYIEPELSLSWAEDWLYSRDWLSQGFENVSWRILRSPASTVAALQIGDDEVDACSGTLETWTAVWEGLALAEVAEYARCALADTGFNPNWANDATDALQAGLAKFSVQQIMYLVHIALRSLAFEQRRALPRVCKPGHAFSAAIHNYVRRASTEGWMIRGMPRPWELPRSAIAVIFSETVTGLGEQYYTERPSLEALTRSVAAR</sequence>
<organism evidence="1 2">
    <name type="scientific">Tahibacter amnicola</name>
    <dbReference type="NCBI Taxonomy" id="2976241"/>
    <lineage>
        <taxon>Bacteria</taxon>
        <taxon>Pseudomonadati</taxon>
        <taxon>Pseudomonadota</taxon>
        <taxon>Gammaproteobacteria</taxon>
        <taxon>Lysobacterales</taxon>
        <taxon>Rhodanobacteraceae</taxon>
        <taxon>Tahibacter</taxon>
    </lineage>
</organism>
<accession>A0ABY6B8L6</accession>
<dbReference type="Proteomes" id="UP001064632">
    <property type="component" value="Chromosome"/>
</dbReference>
<keyword evidence="2" id="KW-1185">Reference proteome</keyword>